<reference evidence="1" key="1">
    <citation type="submission" date="2021-10" db="EMBL/GenBank/DDBJ databases">
        <title>Tropical sea cucumber genome reveals ecological adaptation and Cuvierian tubules defense mechanism.</title>
        <authorList>
            <person name="Chen T."/>
        </authorList>
    </citation>
    <scope>NUCLEOTIDE SEQUENCE</scope>
    <source>
        <strain evidence="1">Nanhai2018</strain>
        <tissue evidence="1">Muscle</tissue>
    </source>
</reference>
<dbReference type="PANTHER" id="PTHR46579:SF1">
    <property type="entry name" value="F5_8 TYPE C DOMAIN-CONTAINING PROTEIN"/>
    <property type="match status" value="1"/>
</dbReference>
<sequence>MVQFNGHFGCAYCLQEGQSVATGRGQTWVYTYDNINGFEERTHEGFCLDGHLAAEQNKNIRGIKGHSWLIYVPHFNIINGMAVDYMHCVFLGIVRKLLRLWFDSEFSKEDFLCTS</sequence>
<evidence type="ECO:0000313" key="2">
    <source>
        <dbReference type="Proteomes" id="UP001152320"/>
    </source>
</evidence>
<dbReference type="EMBL" id="JAIZAY010000032">
    <property type="protein sequence ID" value="KAJ8019348.1"/>
    <property type="molecule type" value="Genomic_DNA"/>
</dbReference>
<dbReference type="Proteomes" id="UP001152320">
    <property type="component" value="Unassembled WGS sequence"/>
</dbReference>
<dbReference type="PANTHER" id="PTHR46579">
    <property type="entry name" value="F5/8 TYPE C DOMAIN-CONTAINING PROTEIN-RELATED"/>
    <property type="match status" value="1"/>
</dbReference>
<comment type="caution">
    <text evidence="1">The sequence shown here is derived from an EMBL/GenBank/DDBJ whole genome shotgun (WGS) entry which is preliminary data.</text>
</comment>
<keyword evidence="2" id="KW-1185">Reference proteome</keyword>
<accession>A0A9Q0YB73</accession>
<dbReference type="OrthoDB" id="5988523at2759"/>
<protein>
    <submittedName>
        <fullName evidence="1">Uncharacterized protein</fullName>
    </submittedName>
</protein>
<gene>
    <name evidence="1" type="ORF">HOLleu_42111</name>
</gene>
<name>A0A9Q0YB73_HOLLE</name>
<evidence type="ECO:0000313" key="1">
    <source>
        <dbReference type="EMBL" id="KAJ8019348.1"/>
    </source>
</evidence>
<dbReference type="AlphaFoldDB" id="A0A9Q0YB73"/>
<organism evidence="1 2">
    <name type="scientific">Holothuria leucospilota</name>
    <name type="common">Black long sea cucumber</name>
    <name type="synonym">Mertensiothuria leucospilota</name>
    <dbReference type="NCBI Taxonomy" id="206669"/>
    <lineage>
        <taxon>Eukaryota</taxon>
        <taxon>Metazoa</taxon>
        <taxon>Echinodermata</taxon>
        <taxon>Eleutherozoa</taxon>
        <taxon>Echinozoa</taxon>
        <taxon>Holothuroidea</taxon>
        <taxon>Aspidochirotacea</taxon>
        <taxon>Aspidochirotida</taxon>
        <taxon>Holothuriidae</taxon>
        <taxon>Holothuria</taxon>
    </lineage>
</organism>
<proteinExistence type="predicted"/>